<protein>
    <submittedName>
        <fullName evidence="3">Odorant-binding protein 15</fullName>
    </submittedName>
</protein>
<name>A0A3G2GRT8_9HEMI</name>
<reference evidence="3" key="1">
    <citation type="submission" date="2017-12" db="EMBL/GenBank/DDBJ databases">
        <authorList>
            <person name="Song Y."/>
        </authorList>
    </citation>
    <scope>NUCLEOTIDE SEQUENCE</scope>
    <source>
        <tissue evidence="3">Antennae</tissue>
    </source>
</reference>
<dbReference type="InterPro" id="IPR036728">
    <property type="entry name" value="PBP_GOBP_sf"/>
</dbReference>
<dbReference type="InterPro" id="IPR006170">
    <property type="entry name" value="PBP/GOBP"/>
</dbReference>
<feature type="chain" id="PRO_5018023217" evidence="2">
    <location>
        <begin position="20"/>
        <end position="155"/>
    </location>
</feature>
<accession>A0A3G2GRT8</accession>
<gene>
    <name evidence="3" type="primary">OBP15</name>
</gene>
<evidence type="ECO:0000256" key="2">
    <source>
        <dbReference type="SAM" id="SignalP"/>
    </source>
</evidence>
<dbReference type="PANTHER" id="PTHR11857">
    <property type="entry name" value="ODORANT BINDING PROTEIN-RELATED"/>
    <property type="match status" value="1"/>
</dbReference>
<feature type="signal peptide" evidence="2">
    <location>
        <begin position="1"/>
        <end position="19"/>
    </location>
</feature>
<evidence type="ECO:0000256" key="1">
    <source>
        <dbReference type="ARBA" id="ARBA00022729"/>
    </source>
</evidence>
<dbReference type="GO" id="GO:0005549">
    <property type="term" value="F:odorant binding"/>
    <property type="evidence" value="ECO:0007669"/>
    <property type="project" value="InterPro"/>
</dbReference>
<dbReference type="GO" id="GO:0007608">
    <property type="term" value="P:sensory perception of smell"/>
    <property type="evidence" value="ECO:0007669"/>
    <property type="project" value="TreeGrafter"/>
</dbReference>
<dbReference type="EMBL" id="MG719272">
    <property type="protein sequence ID" value="AYN07356.1"/>
    <property type="molecule type" value="mRNA"/>
</dbReference>
<proteinExistence type="evidence at transcript level"/>
<evidence type="ECO:0000313" key="3">
    <source>
        <dbReference type="EMBL" id="AYN07356.1"/>
    </source>
</evidence>
<dbReference type="GO" id="GO:0005615">
    <property type="term" value="C:extracellular space"/>
    <property type="evidence" value="ECO:0007669"/>
    <property type="project" value="TreeGrafter"/>
</dbReference>
<dbReference type="AlphaFoldDB" id="A0A3G2GRT8"/>
<dbReference type="CDD" id="cd23992">
    <property type="entry name" value="PBP_GOBP"/>
    <property type="match status" value="1"/>
</dbReference>
<sequence length="155" mass="17345">MKVVSSVVFIASSLVICNCRLTEEGSKLLREELGLWVKCAAQWNISESVLDGVLKKQQLPPTPQFKCFLSCHLKGMKIMDEDGAVSWDRVDEIDNVEIPEREDKQKALAATKICRETVPQKIGGDICETAYVATKCFMEETKKLNLRLLGPEDLA</sequence>
<dbReference type="Pfam" id="PF01395">
    <property type="entry name" value="PBP_GOBP"/>
    <property type="match status" value="1"/>
</dbReference>
<dbReference type="SMART" id="SM00708">
    <property type="entry name" value="PhBP"/>
    <property type="match status" value="1"/>
</dbReference>
<keyword evidence="1 2" id="KW-0732">Signal</keyword>
<dbReference type="SUPFAM" id="SSF47565">
    <property type="entry name" value="Insect pheromone/odorant-binding proteins"/>
    <property type="match status" value="1"/>
</dbReference>
<dbReference type="Gene3D" id="1.10.238.20">
    <property type="entry name" value="Pheromone/general odorant binding protein domain"/>
    <property type="match status" value="1"/>
</dbReference>
<organism evidence="3">
    <name type="scientific">Yemma signatus</name>
    <dbReference type="NCBI Taxonomy" id="300820"/>
    <lineage>
        <taxon>Eukaryota</taxon>
        <taxon>Metazoa</taxon>
        <taxon>Ecdysozoa</taxon>
        <taxon>Arthropoda</taxon>
        <taxon>Hexapoda</taxon>
        <taxon>Insecta</taxon>
        <taxon>Pterygota</taxon>
        <taxon>Neoptera</taxon>
        <taxon>Paraneoptera</taxon>
        <taxon>Hemiptera</taxon>
        <taxon>Heteroptera</taxon>
        <taxon>Panheteroptera</taxon>
        <taxon>Pentatomomorpha</taxon>
        <taxon>Lygaeoidea</taxon>
        <taxon>Berytidae</taxon>
        <taxon>Yemma</taxon>
    </lineage>
</organism>